<proteinExistence type="inferred from homology"/>
<dbReference type="SUPFAM" id="SSF51735">
    <property type="entry name" value="NAD(P)-binding Rossmann-fold domains"/>
    <property type="match status" value="1"/>
</dbReference>
<keyword evidence="5" id="KW-1185">Reference proteome</keyword>
<protein>
    <submittedName>
        <fullName evidence="4">3-oxoacyl-ACP reductase</fullName>
    </submittedName>
</protein>
<name>A0A2M9ZPQ4_9LEPT</name>
<dbReference type="EMBL" id="NPDY01000002">
    <property type="protein sequence ID" value="PJZ70806.1"/>
    <property type="molecule type" value="Genomic_DNA"/>
</dbReference>
<dbReference type="RefSeq" id="WP_100712812.1">
    <property type="nucleotide sequence ID" value="NZ_NPDY01000002.1"/>
</dbReference>
<organism evidence="4 6">
    <name type="scientific">Leptospira perolatii</name>
    <dbReference type="NCBI Taxonomy" id="2023191"/>
    <lineage>
        <taxon>Bacteria</taxon>
        <taxon>Pseudomonadati</taxon>
        <taxon>Spirochaetota</taxon>
        <taxon>Spirochaetia</taxon>
        <taxon>Leptospirales</taxon>
        <taxon>Leptospiraceae</taxon>
        <taxon>Leptospira</taxon>
    </lineage>
</organism>
<evidence type="ECO:0000256" key="2">
    <source>
        <dbReference type="ARBA" id="ARBA00023002"/>
    </source>
</evidence>
<dbReference type="PANTHER" id="PTHR42901">
    <property type="entry name" value="ALCOHOL DEHYDROGENASE"/>
    <property type="match status" value="1"/>
</dbReference>
<dbReference type="InterPro" id="IPR036291">
    <property type="entry name" value="NAD(P)-bd_dom_sf"/>
</dbReference>
<dbReference type="OrthoDB" id="9793825at2"/>
<evidence type="ECO:0000256" key="1">
    <source>
        <dbReference type="ARBA" id="ARBA00006484"/>
    </source>
</evidence>
<evidence type="ECO:0000313" key="4">
    <source>
        <dbReference type="EMBL" id="PJZ74014.1"/>
    </source>
</evidence>
<evidence type="ECO:0000313" key="5">
    <source>
        <dbReference type="Proteomes" id="UP000231962"/>
    </source>
</evidence>
<accession>A0A2M9ZPQ4</accession>
<dbReference type="AlphaFoldDB" id="A0A2M9ZPQ4"/>
<gene>
    <name evidence="3" type="ORF">CH360_04655</name>
    <name evidence="4" type="ORF">CH373_07795</name>
</gene>
<dbReference type="Pfam" id="PF00106">
    <property type="entry name" value="adh_short"/>
    <property type="match status" value="1"/>
</dbReference>
<dbReference type="PRINTS" id="PR00081">
    <property type="entry name" value="GDHRDH"/>
</dbReference>
<dbReference type="EMBL" id="NPDZ01000003">
    <property type="protein sequence ID" value="PJZ74014.1"/>
    <property type="molecule type" value="Genomic_DNA"/>
</dbReference>
<dbReference type="GO" id="GO:0016491">
    <property type="term" value="F:oxidoreductase activity"/>
    <property type="evidence" value="ECO:0007669"/>
    <property type="project" value="UniProtKB-KW"/>
</dbReference>
<keyword evidence="2" id="KW-0560">Oxidoreductase</keyword>
<comment type="caution">
    <text evidence="4">The sequence shown here is derived from an EMBL/GenBank/DDBJ whole genome shotgun (WGS) entry which is preliminary data.</text>
</comment>
<dbReference type="Proteomes" id="UP000231962">
    <property type="component" value="Unassembled WGS sequence"/>
</dbReference>
<dbReference type="PANTHER" id="PTHR42901:SF1">
    <property type="entry name" value="ALCOHOL DEHYDROGENASE"/>
    <property type="match status" value="1"/>
</dbReference>
<evidence type="ECO:0000313" key="3">
    <source>
        <dbReference type="EMBL" id="PJZ70806.1"/>
    </source>
</evidence>
<sequence>MESRRILVAGAGTGIGKALLDKFNSISEAEVIGFSRKGIRWERHSDLEAGANYYCDLLDRQKVFHFCNTLKSKWDRLDAIYFTFGDGLFGSVENLKLEDWDRHIALNLTSAFLITKELLPLCATGTLLCYLSSTAGKQGFPESTAYSASKHGIAGFAKSLREELKPQGIRVSVVYAGAIDTDIWAGRAGFNKEDMIPASDAAHFLSELLYMPSSFNLDEVLFYPPKGIL</sequence>
<dbReference type="CDD" id="cd05233">
    <property type="entry name" value="SDR_c"/>
    <property type="match status" value="1"/>
</dbReference>
<comment type="similarity">
    <text evidence="1">Belongs to the short-chain dehydrogenases/reductases (SDR) family.</text>
</comment>
<dbReference type="Proteomes" id="UP000231990">
    <property type="component" value="Unassembled WGS sequence"/>
</dbReference>
<evidence type="ECO:0000313" key="6">
    <source>
        <dbReference type="Proteomes" id="UP000231990"/>
    </source>
</evidence>
<dbReference type="InterPro" id="IPR002347">
    <property type="entry name" value="SDR_fam"/>
</dbReference>
<dbReference type="InterPro" id="IPR020904">
    <property type="entry name" value="Sc_DH/Rdtase_CS"/>
</dbReference>
<reference evidence="5 6" key="1">
    <citation type="submission" date="2017-07" db="EMBL/GenBank/DDBJ databases">
        <title>Leptospira spp. isolated from tropical soils.</title>
        <authorList>
            <person name="Thibeaux R."/>
            <person name="Iraola G."/>
            <person name="Ferres I."/>
            <person name="Bierque E."/>
            <person name="Girault D."/>
            <person name="Soupe-Gilbert M.-E."/>
            <person name="Picardeau M."/>
            <person name="Goarant C."/>
        </authorList>
    </citation>
    <scope>NUCLEOTIDE SEQUENCE [LARGE SCALE GENOMIC DNA]</scope>
    <source>
        <strain evidence="4 6">FH1-B-B1</strain>
        <strain evidence="3 5">FH1-B-C1</strain>
    </source>
</reference>
<dbReference type="Gene3D" id="3.40.50.720">
    <property type="entry name" value="NAD(P)-binding Rossmann-like Domain"/>
    <property type="match status" value="1"/>
</dbReference>
<dbReference type="PROSITE" id="PS00061">
    <property type="entry name" value="ADH_SHORT"/>
    <property type="match status" value="1"/>
</dbReference>